<keyword evidence="3 7" id="KW-0847">Vitamin C</keyword>
<dbReference type="GO" id="GO:0005506">
    <property type="term" value="F:iron ion binding"/>
    <property type="evidence" value="ECO:0007669"/>
    <property type="project" value="UniProtKB-UniRule"/>
</dbReference>
<evidence type="ECO:0000256" key="4">
    <source>
        <dbReference type="ARBA" id="ARBA00022964"/>
    </source>
</evidence>
<comment type="caution">
    <text evidence="9">The sequence shown here is derived from an EMBL/GenBank/DDBJ whole genome shotgun (WGS) entry which is preliminary data.</text>
</comment>
<dbReference type="GO" id="GO:0016706">
    <property type="term" value="F:2-oxoglutarate-dependent dioxygenase activity"/>
    <property type="evidence" value="ECO:0007669"/>
    <property type="project" value="UniProtKB-UniRule"/>
</dbReference>
<comment type="cofactor">
    <cofactor evidence="7">
        <name>Fe(2+)</name>
        <dbReference type="ChEBI" id="CHEBI:29033"/>
    </cofactor>
    <text evidence="7">Binds 1 Fe(2+) ion per subunit.</text>
</comment>
<dbReference type="PANTHER" id="PTHR41536">
    <property type="entry name" value="PKHD-TYPE HYDROXYLASE YBIX"/>
    <property type="match status" value="1"/>
</dbReference>
<feature type="binding site" evidence="7">
    <location>
        <position position="157"/>
    </location>
    <ligand>
        <name>Fe cation</name>
        <dbReference type="ChEBI" id="CHEBI:24875"/>
    </ligand>
</feature>
<dbReference type="NCBIfam" id="NF003974">
    <property type="entry name" value="PRK05467.1-3"/>
    <property type="match status" value="1"/>
</dbReference>
<dbReference type="SMART" id="SM00702">
    <property type="entry name" value="P4Hc"/>
    <property type="match status" value="1"/>
</dbReference>
<protein>
    <submittedName>
        <fullName evidence="9">PKHD-type hydroxylase</fullName>
    </submittedName>
</protein>
<proteinExistence type="inferred from homology"/>
<accession>A0A4R6WWZ1</accession>
<dbReference type="GO" id="GO:0006974">
    <property type="term" value="P:DNA damage response"/>
    <property type="evidence" value="ECO:0007669"/>
    <property type="project" value="TreeGrafter"/>
</dbReference>
<feature type="binding site" evidence="7">
    <location>
        <position position="96"/>
    </location>
    <ligand>
        <name>Fe cation</name>
        <dbReference type="ChEBI" id="CHEBI:24875"/>
    </ligand>
</feature>
<dbReference type="EMBL" id="SNYW01000006">
    <property type="protein sequence ID" value="TDQ84207.1"/>
    <property type="molecule type" value="Genomic_DNA"/>
</dbReference>
<evidence type="ECO:0000256" key="7">
    <source>
        <dbReference type="HAMAP-Rule" id="MF_00657"/>
    </source>
</evidence>
<feature type="binding site" evidence="7">
    <location>
        <position position="98"/>
    </location>
    <ligand>
        <name>Fe cation</name>
        <dbReference type="ChEBI" id="CHEBI:24875"/>
    </ligand>
</feature>
<evidence type="ECO:0000256" key="2">
    <source>
        <dbReference type="ARBA" id="ARBA00022723"/>
    </source>
</evidence>
<dbReference type="HAMAP" id="MF_00657">
    <property type="entry name" value="Hydroxyl_YbiX"/>
    <property type="match status" value="1"/>
</dbReference>
<evidence type="ECO:0000256" key="5">
    <source>
        <dbReference type="ARBA" id="ARBA00023002"/>
    </source>
</evidence>
<name>A0A4R6WWZ1_9PROT</name>
<evidence type="ECO:0000256" key="1">
    <source>
        <dbReference type="ARBA" id="ARBA00001961"/>
    </source>
</evidence>
<dbReference type="RefSeq" id="WP_133612250.1">
    <property type="nucleotide sequence ID" value="NZ_SNYW01000006.1"/>
</dbReference>
<keyword evidence="10" id="KW-1185">Reference proteome</keyword>
<dbReference type="NCBIfam" id="NF003975">
    <property type="entry name" value="PRK05467.1-4"/>
    <property type="match status" value="1"/>
</dbReference>
<dbReference type="PROSITE" id="PS51471">
    <property type="entry name" value="FE2OG_OXY"/>
    <property type="match status" value="1"/>
</dbReference>
<dbReference type="InterPro" id="IPR044862">
    <property type="entry name" value="Pro_4_hyd_alph_FE2OG_OXY"/>
</dbReference>
<dbReference type="Gene3D" id="2.60.120.620">
    <property type="entry name" value="q2cbj1_9rhob like domain"/>
    <property type="match status" value="1"/>
</dbReference>
<organism evidence="9 10">
    <name type="scientific">Dongia mobilis</name>
    <dbReference type="NCBI Taxonomy" id="578943"/>
    <lineage>
        <taxon>Bacteria</taxon>
        <taxon>Pseudomonadati</taxon>
        <taxon>Pseudomonadota</taxon>
        <taxon>Alphaproteobacteria</taxon>
        <taxon>Rhodospirillales</taxon>
        <taxon>Dongiaceae</taxon>
        <taxon>Dongia</taxon>
    </lineage>
</organism>
<feature type="domain" description="Fe2OG dioxygenase" evidence="8">
    <location>
        <begin position="78"/>
        <end position="176"/>
    </location>
</feature>
<dbReference type="PANTHER" id="PTHR41536:SF1">
    <property type="entry name" value="PKHD-TYPE HYDROXYLASE YBIX"/>
    <property type="match status" value="1"/>
</dbReference>
<dbReference type="InterPro" id="IPR005123">
    <property type="entry name" value="Oxoglu/Fe-dep_dioxygenase_dom"/>
</dbReference>
<evidence type="ECO:0000313" key="10">
    <source>
        <dbReference type="Proteomes" id="UP000295783"/>
    </source>
</evidence>
<comment type="cofactor">
    <cofactor evidence="1 7">
        <name>L-ascorbate</name>
        <dbReference type="ChEBI" id="CHEBI:38290"/>
    </cofactor>
</comment>
<evidence type="ECO:0000259" key="8">
    <source>
        <dbReference type="PROSITE" id="PS51471"/>
    </source>
</evidence>
<dbReference type="GO" id="GO:0031418">
    <property type="term" value="F:L-ascorbic acid binding"/>
    <property type="evidence" value="ECO:0007669"/>
    <property type="project" value="UniProtKB-KW"/>
</dbReference>
<keyword evidence="6 7" id="KW-0408">Iron</keyword>
<evidence type="ECO:0000313" key="9">
    <source>
        <dbReference type="EMBL" id="TDQ84207.1"/>
    </source>
</evidence>
<keyword evidence="5 7" id="KW-0560">Oxidoreductase</keyword>
<evidence type="ECO:0000256" key="6">
    <source>
        <dbReference type="ARBA" id="ARBA00023004"/>
    </source>
</evidence>
<dbReference type="GO" id="GO:0006879">
    <property type="term" value="P:intracellular iron ion homeostasis"/>
    <property type="evidence" value="ECO:0007669"/>
    <property type="project" value="TreeGrafter"/>
</dbReference>
<dbReference type="Pfam" id="PF13640">
    <property type="entry name" value="2OG-FeII_Oxy_3"/>
    <property type="match status" value="1"/>
</dbReference>
<dbReference type="OrthoDB" id="9812472at2"/>
<dbReference type="AlphaFoldDB" id="A0A4R6WWZ1"/>
<dbReference type="Proteomes" id="UP000295783">
    <property type="component" value="Unassembled WGS sequence"/>
</dbReference>
<sequence>MLVTIPEVLTVPEQQELLRLTKELPFVDGKETAGFRAKMVKHNEQVSREAEGRRVMQEIVVRALARSPGFRRAAIPHKIRPPLISRYREGMSYGTHVDDAMMGQGFQRERSDVSVTVFINDASDYDGGELKIHSPFGPQQIKLPARSAVVYPSGTLHEVAKVTRGERLVAVTWVQSYIRDERHRQLLSDVMEVRDRLHAIDPNGKETDLAFRIHTNLTRLWSEG</sequence>
<gene>
    <name evidence="9" type="ORF">A8950_0755</name>
</gene>
<reference evidence="9 10" key="1">
    <citation type="submission" date="2019-03" db="EMBL/GenBank/DDBJ databases">
        <title>Genomic Encyclopedia of Type Strains, Phase III (KMG-III): the genomes of soil and plant-associated and newly described type strains.</title>
        <authorList>
            <person name="Whitman W."/>
        </authorList>
    </citation>
    <scope>NUCLEOTIDE SEQUENCE [LARGE SCALE GENOMIC DNA]</scope>
    <source>
        <strain evidence="9 10">CGMCC 1.7660</strain>
    </source>
</reference>
<evidence type="ECO:0000256" key="3">
    <source>
        <dbReference type="ARBA" id="ARBA00022896"/>
    </source>
</evidence>
<keyword evidence="2 7" id="KW-0479">Metal-binding</keyword>
<dbReference type="InterPro" id="IPR023550">
    <property type="entry name" value="PKHD_hydroxylase"/>
</dbReference>
<keyword evidence="4 7" id="KW-0223">Dioxygenase</keyword>
<dbReference type="InterPro" id="IPR006620">
    <property type="entry name" value="Pro_4_hyd_alph"/>
</dbReference>
<feature type="binding site" evidence="7">
    <location>
        <position position="167"/>
    </location>
    <ligand>
        <name>2-oxoglutarate</name>
        <dbReference type="ChEBI" id="CHEBI:16810"/>
    </ligand>
</feature>